<dbReference type="SMART" id="SM00367">
    <property type="entry name" value="LRR_CC"/>
    <property type="match status" value="15"/>
</dbReference>
<feature type="non-terminal residue" evidence="2">
    <location>
        <position position="1092"/>
    </location>
</feature>
<gene>
    <name evidence="2" type="primary">FBL4</name>
    <name evidence="2" type="ORF">CR513_58321</name>
</gene>
<dbReference type="InterPro" id="IPR032675">
    <property type="entry name" value="LRR_dom_sf"/>
</dbReference>
<dbReference type="OrthoDB" id="6066220at2759"/>
<reference evidence="2" key="1">
    <citation type="submission" date="2018-05" db="EMBL/GenBank/DDBJ databases">
        <title>Draft genome of Mucuna pruriens seed.</title>
        <authorList>
            <person name="Nnadi N.E."/>
            <person name="Vos R."/>
            <person name="Hasami M.H."/>
            <person name="Devisetty U.K."/>
            <person name="Aguiy J.C."/>
        </authorList>
    </citation>
    <scope>NUCLEOTIDE SEQUENCE [LARGE SCALE GENOMIC DNA]</scope>
    <source>
        <strain evidence="2">JCA_2017</strain>
    </source>
</reference>
<feature type="non-terminal residue" evidence="2">
    <location>
        <position position="1"/>
    </location>
</feature>
<dbReference type="PANTHER" id="PTHR13318">
    <property type="entry name" value="PARTNER OF PAIRED, ISOFORM B-RELATED"/>
    <property type="match status" value="1"/>
</dbReference>
<comment type="caution">
    <text evidence="2">The sequence shown here is derived from an EMBL/GenBank/DDBJ whole genome shotgun (WGS) entry which is preliminary data.</text>
</comment>
<dbReference type="Pfam" id="PF25372">
    <property type="entry name" value="DUF7885"/>
    <property type="match status" value="1"/>
</dbReference>
<organism evidence="2 3">
    <name type="scientific">Mucuna pruriens</name>
    <name type="common">Velvet bean</name>
    <name type="synonym">Dolichos pruriens</name>
    <dbReference type="NCBI Taxonomy" id="157652"/>
    <lineage>
        <taxon>Eukaryota</taxon>
        <taxon>Viridiplantae</taxon>
        <taxon>Streptophyta</taxon>
        <taxon>Embryophyta</taxon>
        <taxon>Tracheophyta</taxon>
        <taxon>Spermatophyta</taxon>
        <taxon>Magnoliopsida</taxon>
        <taxon>eudicotyledons</taxon>
        <taxon>Gunneridae</taxon>
        <taxon>Pentapetalae</taxon>
        <taxon>rosids</taxon>
        <taxon>fabids</taxon>
        <taxon>Fabales</taxon>
        <taxon>Fabaceae</taxon>
        <taxon>Papilionoideae</taxon>
        <taxon>50 kb inversion clade</taxon>
        <taxon>NPAAA clade</taxon>
        <taxon>indigoferoid/millettioid clade</taxon>
        <taxon>Phaseoleae</taxon>
        <taxon>Mucuna</taxon>
    </lineage>
</organism>
<feature type="domain" description="F-box/LRR-repeat protein 15-like leucin rich repeat" evidence="1">
    <location>
        <begin position="878"/>
        <end position="1075"/>
    </location>
</feature>
<keyword evidence="3" id="KW-1185">Reference proteome</keyword>
<dbReference type="GO" id="GO:0019005">
    <property type="term" value="C:SCF ubiquitin ligase complex"/>
    <property type="evidence" value="ECO:0007669"/>
    <property type="project" value="TreeGrafter"/>
</dbReference>
<dbReference type="AlphaFoldDB" id="A0A371EB97"/>
<sequence length="1092" mass="121201">MSEDLELPEECWELVLKFLILNRPNSDSHHYFESLSLLSTQFLSITNRLRSSLTVCNQTLPFLPRLLLRFPSLTSLDLTRLHHSHLDALLRQLSRSAVPLQSLNISGHPRLPANGLRALAKKRVTLTSLTCSHMGSLKNGDLLLVAECLPFLEELDLSFPEDTDNSTDPVSDAGIESLSLALPKLRKVNLSGNFFIHDPSILSLCKNCHSLDELIIFECHFISQLGIASALLERPSLRSFSVSNFGCGTKKGDSSRPYVTSDFIAALLTLKTLTCLDLSSSSISDELLCCIAEEGIPLKKLVLQGCCNYSYIGVLCLLSTCRFVEHLDLQNAEFLCDQRVEELSEFLGNLVSINVSGCRMVTDSALIALARNCPLLNEVKMGATDVGKRMVEDDGVVNCQVKSLYLGRNSCLKDPSIEMFASVCPSLEVLDLSSCRGISEGVVEVLRRCCEVRRLSLAFCSGVKLTGLNFQVLKLEELNLSGSRVDDEALSVISKCCRGLLHLDLENCSCVTAKGVRQVVEKCTLLREINLVSCYEVEASVVAWMVFSRPSLRRIMAPPKGTPLASWLPHLLKNTKMSVKDFPEECWELVFRFLGHGHHFESLSMVCKQFLSITNRLQFSLTIYDPTIPLLPGLLLRFSRLKILDLSHLKGHHEGLLHQISQSGLDLDLLNLSNQRTLHVDGLREVGSKMTHLRVLICSNIGSLRDSHLVVMAYCFPFLEELDISFPLDSQASDFGVLKLSSMLENLRKINVSGIASAIRIRPSLNSISFNIEKKRIHGPGLRLTPIDLDLVDSFRSLKRLTAIDLSNSVISDEFLFAVAEGGGLLLRKLNLQDCCNCTFSGISYVLSKCQSIQCLDLRKADFLTDQCISKLSMFLLGLTSINLSGCCQLTNSTFFILTRNCPLLSEIKMERAYLGVEGEEDSMKDLVVNFEVKKVYLGDNVLLSDASLIKFASVCPSLELLDLTGCEGVSGEGIVEVLKRCCEIRHLNLAYTGIEVFDIDFQVSKLEVLNLSGSRIEDEALSIISRMCSGLILLDIQSSWHVTPKGVEEVVENCRALKELNLKNCKMVSDDFVAWVEFSRPSLRTIVTPSE</sequence>
<protein>
    <submittedName>
        <fullName evidence="2">F-box/LRR-repeat protein 4</fullName>
    </submittedName>
</protein>
<accession>A0A371EB97</accession>
<dbReference type="InterPro" id="IPR006553">
    <property type="entry name" value="Leu-rich_rpt_Cys-con_subtyp"/>
</dbReference>
<evidence type="ECO:0000259" key="1">
    <source>
        <dbReference type="Pfam" id="PF25372"/>
    </source>
</evidence>
<evidence type="ECO:0000313" key="3">
    <source>
        <dbReference type="Proteomes" id="UP000257109"/>
    </source>
</evidence>
<dbReference type="GO" id="GO:0031146">
    <property type="term" value="P:SCF-dependent proteasomal ubiquitin-dependent protein catabolic process"/>
    <property type="evidence" value="ECO:0007669"/>
    <property type="project" value="TreeGrafter"/>
</dbReference>
<dbReference type="Proteomes" id="UP000257109">
    <property type="component" value="Unassembled WGS sequence"/>
</dbReference>
<name>A0A371EB97_MUCPR</name>
<dbReference type="FunFam" id="3.80.10.10:FF:000930">
    <property type="entry name" value="F-box/LRR-repeat protein 20"/>
    <property type="match status" value="2"/>
</dbReference>
<dbReference type="SUPFAM" id="SSF52047">
    <property type="entry name" value="RNI-like"/>
    <property type="match status" value="4"/>
</dbReference>
<evidence type="ECO:0000313" key="2">
    <source>
        <dbReference type="EMBL" id="RDX63269.1"/>
    </source>
</evidence>
<dbReference type="PANTHER" id="PTHR13318:SF106">
    <property type="entry name" value="F-BOX_LRR-REPEAT PROTEIN 2"/>
    <property type="match status" value="1"/>
</dbReference>
<dbReference type="STRING" id="157652.A0A371EB97"/>
<proteinExistence type="predicted"/>
<dbReference type="FunFam" id="3.80.10.10:FF:001698">
    <property type="entry name" value="F-box/LRR-repeat protein 4"/>
    <property type="match status" value="1"/>
</dbReference>
<dbReference type="InterPro" id="IPR057207">
    <property type="entry name" value="FBXL15_LRR"/>
</dbReference>
<dbReference type="Gene3D" id="3.80.10.10">
    <property type="entry name" value="Ribonuclease Inhibitor"/>
    <property type="match status" value="6"/>
</dbReference>
<dbReference type="EMBL" id="QJKJ01014996">
    <property type="protein sequence ID" value="RDX63269.1"/>
    <property type="molecule type" value="Genomic_DNA"/>
</dbReference>